<reference evidence="1 2" key="1">
    <citation type="journal article" date="2018" name="Sci. Rep.">
        <title>Genomic signatures of local adaptation to the degree of environmental predictability in rotifers.</title>
        <authorList>
            <person name="Franch-Gras L."/>
            <person name="Hahn C."/>
            <person name="Garcia-Roger E.M."/>
            <person name="Carmona M.J."/>
            <person name="Serra M."/>
            <person name="Gomez A."/>
        </authorList>
    </citation>
    <scope>NUCLEOTIDE SEQUENCE [LARGE SCALE GENOMIC DNA]</scope>
    <source>
        <strain evidence="1">HYR1</strain>
    </source>
</reference>
<proteinExistence type="predicted"/>
<keyword evidence="2" id="KW-1185">Reference proteome</keyword>
<gene>
    <name evidence="1" type="ORF">BpHYR1_034786</name>
</gene>
<dbReference type="Proteomes" id="UP000276133">
    <property type="component" value="Unassembled WGS sequence"/>
</dbReference>
<evidence type="ECO:0000313" key="2">
    <source>
        <dbReference type="Proteomes" id="UP000276133"/>
    </source>
</evidence>
<name>A0A3M7Q8R2_BRAPC</name>
<organism evidence="1 2">
    <name type="scientific">Brachionus plicatilis</name>
    <name type="common">Marine rotifer</name>
    <name type="synonym">Brachionus muelleri</name>
    <dbReference type="NCBI Taxonomy" id="10195"/>
    <lineage>
        <taxon>Eukaryota</taxon>
        <taxon>Metazoa</taxon>
        <taxon>Spiralia</taxon>
        <taxon>Gnathifera</taxon>
        <taxon>Rotifera</taxon>
        <taxon>Eurotatoria</taxon>
        <taxon>Monogononta</taxon>
        <taxon>Pseudotrocha</taxon>
        <taxon>Ploima</taxon>
        <taxon>Brachionidae</taxon>
        <taxon>Brachionus</taxon>
    </lineage>
</organism>
<sequence>MKIVKFGVF</sequence>
<evidence type="ECO:0000313" key="1">
    <source>
        <dbReference type="EMBL" id="RNA07837.1"/>
    </source>
</evidence>
<protein>
    <submittedName>
        <fullName evidence="1">Uncharacterized protein</fullName>
    </submittedName>
</protein>
<dbReference type="EMBL" id="REGN01006932">
    <property type="protein sequence ID" value="RNA07837.1"/>
    <property type="molecule type" value="Genomic_DNA"/>
</dbReference>
<comment type="caution">
    <text evidence="1">The sequence shown here is derived from an EMBL/GenBank/DDBJ whole genome shotgun (WGS) entry which is preliminary data.</text>
</comment>
<accession>A0A3M7Q8R2</accession>